<dbReference type="InterPro" id="IPR001623">
    <property type="entry name" value="DnaJ_domain"/>
</dbReference>
<dbReference type="InterPro" id="IPR008971">
    <property type="entry name" value="HSP40/DnaJ_pept-bd"/>
</dbReference>
<dbReference type="InterPro" id="IPR036869">
    <property type="entry name" value="J_dom_sf"/>
</dbReference>
<feature type="domain" description="J" evidence="2">
    <location>
        <begin position="5"/>
        <end position="69"/>
    </location>
</feature>
<dbReference type="Gene3D" id="2.60.260.20">
    <property type="entry name" value="Urease metallochaperone UreE, N-terminal domain"/>
    <property type="match status" value="2"/>
</dbReference>
<dbReference type="Proteomes" id="UP001107558">
    <property type="component" value="Chromosome 1"/>
</dbReference>
<dbReference type="EMBL" id="JADBJN010000001">
    <property type="protein sequence ID" value="KAG5683762.1"/>
    <property type="molecule type" value="Genomic_DNA"/>
</dbReference>
<dbReference type="PANTHER" id="PTHR24078:SF553">
    <property type="entry name" value="DNAJ HOMOLOG SUBFAMILY B MEMBER 5"/>
    <property type="match status" value="1"/>
</dbReference>
<dbReference type="GO" id="GO:0051082">
    <property type="term" value="F:unfolded protein binding"/>
    <property type="evidence" value="ECO:0007669"/>
    <property type="project" value="InterPro"/>
</dbReference>
<sequence>MLRKNYYKILGIDILSTLFDIKRAYKKLALKYHPDKTKQKETEESFKEINEAYHVLSEGGEREKYNKQFCNSHYSKEQFIQDEPIIHKIPITLDDIYFGAKKEFHFERKKYFNDGSFRREKKQYSILITRGMKDGTKFTFAKDGDIKPQHVPADIIFEIVEQPHKYFTRDGDNLHYSLKISCYDLISGKVDIYTPLINGKRLHIDLRKCVLNRYQYYILKGKGLPSPNGVYGDLIVHIDVLDLPSNVKSVYTKRGAFPFRFFFN</sequence>
<evidence type="ECO:0000259" key="2">
    <source>
        <dbReference type="PROSITE" id="PS50076"/>
    </source>
</evidence>
<dbReference type="PRINTS" id="PR00625">
    <property type="entry name" value="JDOMAIN"/>
</dbReference>
<dbReference type="CDD" id="cd06257">
    <property type="entry name" value="DnaJ"/>
    <property type="match status" value="1"/>
</dbReference>
<protein>
    <recommendedName>
        <fullName evidence="2">J domain-containing protein</fullName>
    </recommendedName>
</protein>
<keyword evidence="4" id="KW-1185">Reference proteome</keyword>
<gene>
    <name evidence="3" type="ORF">PVAND_013027</name>
</gene>
<dbReference type="SUPFAM" id="SSF46565">
    <property type="entry name" value="Chaperone J-domain"/>
    <property type="match status" value="1"/>
</dbReference>
<dbReference type="Pfam" id="PF00226">
    <property type="entry name" value="DnaJ"/>
    <property type="match status" value="1"/>
</dbReference>
<dbReference type="Pfam" id="PF01556">
    <property type="entry name" value="DnaJ_C"/>
    <property type="match status" value="1"/>
</dbReference>
<accession>A0A9J6CN85</accession>
<dbReference type="GO" id="GO:0005829">
    <property type="term" value="C:cytosol"/>
    <property type="evidence" value="ECO:0007669"/>
    <property type="project" value="TreeGrafter"/>
</dbReference>
<dbReference type="GO" id="GO:0051087">
    <property type="term" value="F:protein-folding chaperone binding"/>
    <property type="evidence" value="ECO:0007669"/>
    <property type="project" value="TreeGrafter"/>
</dbReference>
<dbReference type="GO" id="GO:0006457">
    <property type="term" value="P:protein folding"/>
    <property type="evidence" value="ECO:0007669"/>
    <property type="project" value="InterPro"/>
</dbReference>
<dbReference type="SMART" id="SM00271">
    <property type="entry name" value="DnaJ"/>
    <property type="match status" value="1"/>
</dbReference>
<dbReference type="PANTHER" id="PTHR24078">
    <property type="entry name" value="DNAJ HOMOLOG SUBFAMILY C MEMBER"/>
    <property type="match status" value="1"/>
</dbReference>
<dbReference type="CDD" id="cd10747">
    <property type="entry name" value="DnaJ_C"/>
    <property type="match status" value="1"/>
</dbReference>
<name>A0A9J6CN85_POLVA</name>
<keyword evidence="1" id="KW-0143">Chaperone</keyword>
<organism evidence="3 4">
    <name type="scientific">Polypedilum vanderplanki</name>
    <name type="common">Sleeping chironomid midge</name>
    <dbReference type="NCBI Taxonomy" id="319348"/>
    <lineage>
        <taxon>Eukaryota</taxon>
        <taxon>Metazoa</taxon>
        <taxon>Ecdysozoa</taxon>
        <taxon>Arthropoda</taxon>
        <taxon>Hexapoda</taxon>
        <taxon>Insecta</taxon>
        <taxon>Pterygota</taxon>
        <taxon>Neoptera</taxon>
        <taxon>Endopterygota</taxon>
        <taxon>Diptera</taxon>
        <taxon>Nematocera</taxon>
        <taxon>Chironomoidea</taxon>
        <taxon>Chironomidae</taxon>
        <taxon>Chironominae</taxon>
        <taxon>Polypedilum</taxon>
        <taxon>Polypedilum</taxon>
    </lineage>
</organism>
<dbReference type="InterPro" id="IPR051339">
    <property type="entry name" value="DnaJ_subfamily_B"/>
</dbReference>
<dbReference type="PROSITE" id="PS50076">
    <property type="entry name" value="DNAJ_2"/>
    <property type="match status" value="1"/>
</dbReference>
<dbReference type="InterPro" id="IPR002939">
    <property type="entry name" value="DnaJ_C"/>
</dbReference>
<dbReference type="OrthoDB" id="550424at2759"/>
<evidence type="ECO:0000256" key="1">
    <source>
        <dbReference type="ARBA" id="ARBA00023186"/>
    </source>
</evidence>
<evidence type="ECO:0000313" key="4">
    <source>
        <dbReference type="Proteomes" id="UP001107558"/>
    </source>
</evidence>
<reference evidence="3" key="1">
    <citation type="submission" date="2021-03" db="EMBL/GenBank/DDBJ databases">
        <title>Chromosome level genome of the anhydrobiotic midge Polypedilum vanderplanki.</title>
        <authorList>
            <person name="Yoshida Y."/>
            <person name="Kikawada T."/>
            <person name="Gusev O."/>
        </authorList>
    </citation>
    <scope>NUCLEOTIDE SEQUENCE</scope>
    <source>
        <strain evidence="3">NIAS01</strain>
        <tissue evidence="3">Whole body or cell culture</tissue>
    </source>
</reference>
<dbReference type="SUPFAM" id="SSF49493">
    <property type="entry name" value="HSP40/DnaJ peptide-binding domain"/>
    <property type="match status" value="2"/>
</dbReference>
<comment type="caution">
    <text evidence="3">The sequence shown here is derived from an EMBL/GenBank/DDBJ whole genome shotgun (WGS) entry which is preliminary data.</text>
</comment>
<evidence type="ECO:0000313" key="3">
    <source>
        <dbReference type="EMBL" id="KAG5683762.1"/>
    </source>
</evidence>
<dbReference type="AlphaFoldDB" id="A0A9J6CN85"/>
<proteinExistence type="predicted"/>
<dbReference type="Gene3D" id="1.10.287.110">
    <property type="entry name" value="DnaJ domain"/>
    <property type="match status" value="1"/>
</dbReference>